<comment type="caution">
    <text evidence="2">The sequence shown here is derived from an EMBL/GenBank/DDBJ whole genome shotgun (WGS) entry which is preliminary data.</text>
</comment>
<evidence type="ECO:0000256" key="1">
    <source>
        <dbReference type="SAM" id="MobiDB-lite"/>
    </source>
</evidence>
<dbReference type="RefSeq" id="WP_028026331.1">
    <property type="nucleotide sequence ID" value="NZ_JANJZH010000030.1"/>
</dbReference>
<dbReference type="EMBL" id="WSRR01000001">
    <property type="protein sequence ID" value="MVX59943.1"/>
    <property type="molecule type" value="Genomic_DNA"/>
</dbReference>
<name>A0A6N8JJ94_9ACTN</name>
<proteinExistence type="predicted"/>
<accession>A0A6N8JJ94</accession>
<evidence type="ECO:0000313" key="3">
    <source>
        <dbReference type="Proteomes" id="UP000463388"/>
    </source>
</evidence>
<feature type="compositionally biased region" description="Low complexity" evidence="1">
    <location>
        <begin position="103"/>
        <end position="112"/>
    </location>
</feature>
<keyword evidence="3" id="KW-1185">Reference proteome</keyword>
<dbReference type="Proteomes" id="UP000463388">
    <property type="component" value="Unassembled WGS sequence"/>
</dbReference>
<sequence length="112" mass="12835">MAPNKHIVFPLEHVDDVAQLVAIPYGELFHVSMNRWNGNVVLAFQDHPEARFFIRLIVAQLADMVDMFDIAEYGPERHGLIDYEDEGRYEEMYGAPPRPRPAVPQRVGMEVA</sequence>
<dbReference type="AlphaFoldDB" id="A0A6N8JJ94"/>
<gene>
    <name evidence="2" type="ORF">GKZ27_00420</name>
</gene>
<reference evidence="2 3" key="1">
    <citation type="submission" date="2019-12" db="EMBL/GenBank/DDBJ databases">
        <title>Microbes associate with the intestines of laboratory mice.</title>
        <authorList>
            <person name="Navarre W."/>
            <person name="Wong E."/>
        </authorList>
    </citation>
    <scope>NUCLEOTIDE SEQUENCE [LARGE SCALE GENOMIC DNA]</scope>
    <source>
        <strain evidence="2 3">NM66_B29</strain>
    </source>
</reference>
<evidence type="ECO:0000313" key="2">
    <source>
        <dbReference type="EMBL" id="MVX59943.1"/>
    </source>
</evidence>
<protein>
    <submittedName>
        <fullName evidence="2">Uncharacterized protein</fullName>
    </submittedName>
</protein>
<organism evidence="2 3">
    <name type="scientific">Adlercreutzia mucosicola</name>
    <dbReference type="NCBI Taxonomy" id="580026"/>
    <lineage>
        <taxon>Bacteria</taxon>
        <taxon>Bacillati</taxon>
        <taxon>Actinomycetota</taxon>
        <taxon>Coriobacteriia</taxon>
        <taxon>Eggerthellales</taxon>
        <taxon>Eggerthellaceae</taxon>
        <taxon>Adlercreutzia</taxon>
    </lineage>
</organism>
<dbReference type="OrthoDB" id="3176963at2"/>
<feature type="region of interest" description="Disordered" evidence="1">
    <location>
        <begin position="93"/>
        <end position="112"/>
    </location>
</feature>